<dbReference type="Proteomes" id="UP000502248">
    <property type="component" value="Chromosome"/>
</dbReference>
<reference evidence="2 3" key="1">
    <citation type="submission" date="2020-04" db="EMBL/GenBank/DDBJ databases">
        <title>Genome sequencing of novel species.</title>
        <authorList>
            <person name="Heo J."/>
            <person name="Kim S.-J."/>
            <person name="Kim J.-S."/>
            <person name="Hong S.-B."/>
            <person name="Kwon S.-W."/>
        </authorList>
    </citation>
    <scope>NUCLEOTIDE SEQUENCE [LARGE SCALE GENOMIC DNA]</scope>
    <source>
        <strain evidence="2 3">MFER-1</strain>
    </source>
</reference>
<gene>
    <name evidence="2" type="ORF">HH215_28550</name>
</gene>
<dbReference type="PANTHER" id="PTHR10885">
    <property type="entry name" value="ISOPENTENYL-DIPHOSPHATE DELTA-ISOMERASE"/>
    <property type="match status" value="1"/>
</dbReference>
<dbReference type="AlphaFoldDB" id="A0A7Z2VPF1"/>
<evidence type="ECO:0000313" key="3">
    <source>
        <dbReference type="Proteomes" id="UP000502248"/>
    </source>
</evidence>
<dbReference type="KEGG" id="cheb:HH215_28550"/>
<organism evidence="2 3">
    <name type="scientific">Cohnella herbarum</name>
    <dbReference type="NCBI Taxonomy" id="2728023"/>
    <lineage>
        <taxon>Bacteria</taxon>
        <taxon>Bacillati</taxon>
        <taxon>Bacillota</taxon>
        <taxon>Bacilli</taxon>
        <taxon>Bacillales</taxon>
        <taxon>Paenibacillaceae</taxon>
        <taxon>Cohnella</taxon>
    </lineage>
</organism>
<dbReference type="EMBL" id="CP051680">
    <property type="protein sequence ID" value="QJD86732.1"/>
    <property type="molecule type" value="Genomic_DNA"/>
</dbReference>
<feature type="domain" description="Nudix hydrolase" evidence="1">
    <location>
        <begin position="28"/>
        <end position="195"/>
    </location>
</feature>
<name>A0A7Z2VPF1_9BACL</name>
<evidence type="ECO:0000259" key="1">
    <source>
        <dbReference type="PROSITE" id="PS51462"/>
    </source>
</evidence>
<dbReference type="CDD" id="cd04692">
    <property type="entry name" value="NUDIX_Hydrolase"/>
    <property type="match status" value="1"/>
</dbReference>
<accession>A0A7Z2VPF1</accession>
<dbReference type="InterPro" id="IPR000086">
    <property type="entry name" value="NUDIX_hydrolase_dom"/>
</dbReference>
<dbReference type="PROSITE" id="PS51462">
    <property type="entry name" value="NUDIX"/>
    <property type="match status" value="1"/>
</dbReference>
<keyword evidence="3" id="KW-1185">Reference proteome</keyword>
<dbReference type="SUPFAM" id="SSF55811">
    <property type="entry name" value="Nudix"/>
    <property type="match status" value="1"/>
</dbReference>
<dbReference type="Gene3D" id="3.90.79.10">
    <property type="entry name" value="Nucleoside Triphosphate Pyrophosphohydrolase"/>
    <property type="match status" value="1"/>
</dbReference>
<dbReference type="PANTHER" id="PTHR10885:SF20">
    <property type="entry name" value="NUDIX HYDROLASE DOMAIN-CONTAINING PROTEIN"/>
    <property type="match status" value="1"/>
</dbReference>
<proteinExistence type="predicted"/>
<sequence length="235" mass="25822">MAEMFDVYDEQGNWTGIAERSEVHAKGLWHQTVHCWLVRNADSVSGEGEEAGLVAGSGAGKGSDAGVSAKILFQQRSANKDTNPGCFDITAAGHIEAGETPRAVVRELDEELGVKADFQQLREYGIIREQGTGVFGGVRYVDAEISHVYGLVTSMQLSDFRLQEEEVAGLYEADAEALISLMEGNVEAIAAQGVELRSGKLQEAETRVTRSSFVFRDYDYYISVFKFLRELVQAR</sequence>
<dbReference type="Pfam" id="PF00293">
    <property type="entry name" value="NUDIX"/>
    <property type="match status" value="1"/>
</dbReference>
<dbReference type="GO" id="GO:0004452">
    <property type="term" value="F:isopentenyl-diphosphate delta-isomerase activity"/>
    <property type="evidence" value="ECO:0007669"/>
    <property type="project" value="TreeGrafter"/>
</dbReference>
<evidence type="ECO:0000313" key="2">
    <source>
        <dbReference type="EMBL" id="QJD86732.1"/>
    </source>
</evidence>
<dbReference type="GO" id="GO:0009240">
    <property type="term" value="P:isopentenyl diphosphate biosynthetic process"/>
    <property type="evidence" value="ECO:0007669"/>
    <property type="project" value="TreeGrafter"/>
</dbReference>
<dbReference type="GO" id="GO:0005737">
    <property type="term" value="C:cytoplasm"/>
    <property type="evidence" value="ECO:0007669"/>
    <property type="project" value="TreeGrafter"/>
</dbReference>
<protein>
    <submittedName>
        <fullName evidence="2">NUDIX domain-containing protein</fullName>
    </submittedName>
</protein>
<dbReference type="RefSeq" id="WP_169282978.1">
    <property type="nucleotide sequence ID" value="NZ_CP051680.1"/>
</dbReference>
<dbReference type="InterPro" id="IPR015797">
    <property type="entry name" value="NUDIX_hydrolase-like_dom_sf"/>
</dbReference>